<dbReference type="InterPro" id="IPR011009">
    <property type="entry name" value="Kinase-like_dom_sf"/>
</dbReference>
<evidence type="ECO:0000313" key="2">
    <source>
        <dbReference type="Proteomes" id="UP001153678"/>
    </source>
</evidence>
<reference evidence="1" key="1">
    <citation type="submission" date="2022-08" db="EMBL/GenBank/DDBJ databases">
        <authorList>
            <person name="Kallberg Y."/>
            <person name="Tangrot J."/>
            <person name="Rosling A."/>
        </authorList>
    </citation>
    <scope>NUCLEOTIDE SEQUENCE</scope>
    <source>
        <strain evidence="1">Wild A</strain>
    </source>
</reference>
<keyword evidence="2" id="KW-1185">Reference proteome</keyword>
<organism evidence="1 2">
    <name type="scientific">Funneliformis geosporum</name>
    <dbReference type="NCBI Taxonomy" id="1117311"/>
    <lineage>
        <taxon>Eukaryota</taxon>
        <taxon>Fungi</taxon>
        <taxon>Fungi incertae sedis</taxon>
        <taxon>Mucoromycota</taxon>
        <taxon>Glomeromycotina</taxon>
        <taxon>Glomeromycetes</taxon>
        <taxon>Glomerales</taxon>
        <taxon>Glomeraceae</taxon>
        <taxon>Funneliformis</taxon>
    </lineage>
</organism>
<dbReference type="Proteomes" id="UP001153678">
    <property type="component" value="Unassembled WGS sequence"/>
</dbReference>
<sequence length="135" mass="15054">MYDISLAIEIAQGLRESIVPGTSEDYVKLYTDCWDNEPDNRPSMNRVVDELNAIIAKTNIDGYGQLKNNESKIQLDEQLIYLNSVNASSNLEIDTVSILQSFKSGLSSKRSVFQPGPDWTGTGYLYLGNLSSRLI</sequence>
<dbReference type="OrthoDB" id="10261027at2759"/>
<accession>A0A9W4SXB6</accession>
<dbReference type="AlphaFoldDB" id="A0A9W4SXB6"/>
<proteinExistence type="predicted"/>
<dbReference type="Gene3D" id="1.10.510.10">
    <property type="entry name" value="Transferase(Phosphotransferase) domain 1"/>
    <property type="match status" value="1"/>
</dbReference>
<protein>
    <submittedName>
        <fullName evidence="1">9768_t:CDS:1</fullName>
    </submittedName>
</protein>
<dbReference type="SUPFAM" id="SSF56112">
    <property type="entry name" value="Protein kinase-like (PK-like)"/>
    <property type="match status" value="1"/>
</dbReference>
<comment type="caution">
    <text evidence="1">The sequence shown here is derived from an EMBL/GenBank/DDBJ whole genome shotgun (WGS) entry which is preliminary data.</text>
</comment>
<dbReference type="EMBL" id="CAMKVN010003298">
    <property type="protein sequence ID" value="CAI2184313.1"/>
    <property type="molecule type" value="Genomic_DNA"/>
</dbReference>
<gene>
    <name evidence="1" type="ORF">FWILDA_LOCUS11517</name>
</gene>
<name>A0A9W4SXB6_9GLOM</name>
<evidence type="ECO:0000313" key="1">
    <source>
        <dbReference type="EMBL" id="CAI2184313.1"/>
    </source>
</evidence>